<dbReference type="InterPro" id="IPR023996">
    <property type="entry name" value="TonB-dep_OMP_SusC/RagA"/>
</dbReference>
<dbReference type="PATRIC" id="fig|1203610.3.peg.1772"/>
<evidence type="ECO:0000256" key="5">
    <source>
        <dbReference type="ARBA" id="ARBA00023237"/>
    </source>
</evidence>
<dbReference type="InterPro" id="IPR037066">
    <property type="entry name" value="Plug_dom_sf"/>
</dbReference>
<dbReference type="InterPro" id="IPR000531">
    <property type="entry name" value="Beta-barrel_TonB"/>
</dbReference>
<dbReference type="GO" id="GO:0006826">
    <property type="term" value="P:iron ion transport"/>
    <property type="evidence" value="ECO:0007669"/>
    <property type="project" value="UniProtKB-KW"/>
</dbReference>
<dbReference type="PROSITE" id="PS52016">
    <property type="entry name" value="TONB_DEPENDENT_REC_3"/>
    <property type="match status" value="1"/>
</dbReference>
<dbReference type="InterPro" id="IPR012910">
    <property type="entry name" value="Plug_dom"/>
</dbReference>
<feature type="domain" description="Secretin/TonB short N-terminal" evidence="9">
    <location>
        <begin position="49"/>
        <end position="100"/>
    </location>
</feature>
<keyword evidence="3" id="KW-0408">Iron</keyword>
<dbReference type="NCBIfam" id="TIGR04057">
    <property type="entry name" value="SusC_RagA_signa"/>
    <property type="match status" value="1"/>
</dbReference>
<dbReference type="Pfam" id="PF07660">
    <property type="entry name" value="STN"/>
    <property type="match status" value="1"/>
</dbReference>
<dbReference type="Gene3D" id="2.170.130.10">
    <property type="entry name" value="TonB-dependent receptor, plug domain"/>
    <property type="match status" value="1"/>
</dbReference>
<dbReference type="RefSeq" id="WP_081693263.1">
    <property type="nucleotide sequence ID" value="NZ_AUAE01000009.1"/>
</dbReference>
<dbReference type="FunFam" id="2.60.40.1120:FF:000003">
    <property type="entry name" value="Outer membrane protein Omp121"/>
    <property type="match status" value="1"/>
</dbReference>
<evidence type="ECO:0000313" key="10">
    <source>
        <dbReference type="EMBL" id="KKB57917.1"/>
    </source>
</evidence>
<dbReference type="EMBL" id="AQHW01000011">
    <property type="protein sequence ID" value="KKB57917.1"/>
    <property type="molecule type" value="Genomic_DNA"/>
</dbReference>
<keyword evidence="8" id="KW-0732">Signal</keyword>
<feature type="signal peptide" evidence="8">
    <location>
        <begin position="1"/>
        <end position="17"/>
    </location>
</feature>
<name>A0A0F5JKD9_9BACT</name>
<keyword evidence="2" id="KW-0406">Ion transport</keyword>
<comment type="caution">
    <text evidence="10">The sequence shown here is derived from an EMBL/GenBank/DDBJ whole genome shotgun (WGS) entry which is preliminary data.</text>
</comment>
<evidence type="ECO:0000256" key="1">
    <source>
        <dbReference type="ARBA" id="ARBA00022448"/>
    </source>
</evidence>
<proteinExistence type="inferred from homology"/>
<dbReference type="AlphaFoldDB" id="A0A0F5JKD9"/>
<comment type="similarity">
    <text evidence="6 7">Belongs to the TonB-dependent receptor family.</text>
</comment>
<dbReference type="FunFam" id="2.170.130.10:FF:000003">
    <property type="entry name" value="SusC/RagA family TonB-linked outer membrane protein"/>
    <property type="match status" value="1"/>
</dbReference>
<dbReference type="SMART" id="SM00965">
    <property type="entry name" value="STN"/>
    <property type="match status" value="1"/>
</dbReference>
<protein>
    <submittedName>
        <fullName evidence="10">SusC/RagA family TonB-linked outer membrane protein</fullName>
    </submittedName>
</protein>
<keyword evidence="4 6" id="KW-0472">Membrane</keyword>
<dbReference type="STRING" id="1203610.HMPREF1536_01726"/>
<gene>
    <name evidence="10" type="ORF">HMPREF1536_01726</name>
</gene>
<evidence type="ECO:0000256" key="7">
    <source>
        <dbReference type="RuleBase" id="RU003357"/>
    </source>
</evidence>
<organism evidence="10 11">
    <name type="scientific">Parabacteroides gordonii MS-1 = DSM 23371</name>
    <dbReference type="NCBI Taxonomy" id="1203610"/>
    <lineage>
        <taxon>Bacteria</taxon>
        <taxon>Pseudomonadati</taxon>
        <taxon>Bacteroidota</taxon>
        <taxon>Bacteroidia</taxon>
        <taxon>Bacteroidales</taxon>
        <taxon>Tannerellaceae</taxon>
        <taxon>Parabacteroides</taxon>
    </lineage>
</organism>
<evidence type="ECO:0000256" key="2">
    <source>
        <dbReference type="ARBA" id="ARBA00022496"/>
    </source>
</evidence>
<evidence type="ECO:0000256" key="3">
    <source>
        <dbReference type="ARBA" id="ARBA00023004"/>
    </source>
</evidence>
<dbReference type="Pfam" id="PF00593">
    <property type="entry name" value="TonB_dep_Rec_b-barrel"/>
    <property type="match status" value="1"/>
</dbReference>
<evidence type="ECO:0000256" key="4">
    <source>
        <dbReference type="ARBA" id="ARBA00023136"/>
    </source>
</evidence>
<dbReference type="SUPFAM" id="SSF49464">
    <property type="entry name" value="Carboxypeptidase regulatory domain-like"/>
    <property type="match status" value="1"/>
</dbReference>
<dbReference type="NCBIfam" id="TIGR04056">
    <property type="entry name" value="OMP_RagA_SusC"/>
    <property type="match status" value="1"/>
</dbReference>
<dbReference type="Pfam" id="PF13715">
    <property type="entry name" value="CarbopepD_reg_2"/>
    <property type="match status" value="1"/>
</dbReference>
<evidence type="ECO:0000256" key="6">
    <source>
        <dbReference type="PROSITE-ProRule" id="PRU01360"/>
    </source>
</evidence>
<dbReference type="GO" id="GO:0009279">
    <property type="term" value="C:cell outer membrane"/>
    <property type="evidence" value="ECO:0007669"/>
    <property type="project" value="UniProtKB-SubCell"/>
</dbReference>
<dbReference type="InterPro" id="IPR039426">
    <property type="entry name" value="TonB-dep_rcpt-like"/>
</dbReference>
<dbReference type="Pfam" id="PF07715">
    <property type="entry name" value="Plug"/>
    <property type="match status" value="1"/>
</dbReference>
<keyword evidence="11" id="KW-1185">Reference proteome</keyword>
<dbReference type="InterPro" id="IPR011662">
    <property type="entry name" value="Secretin/TonB_short_N"/>
</dbReference>
<keyword evidence="1 6" id="KW-0813">Transport</keyword>
<dbReference type="InterPro" id="IPR023997">
    <property type="entry name" value="TonB-dep_OMP_SusC/RagA_CS"/>
</dbReference>
<keyword evidence="6" id="KW-1134">Transmembrane beta strand</keyword>
<keyword evidence="6" id="KW-0812">Transmembrane</keyword>
<evidence type="ECO:0000313" key="11">
    <source>
        <dbReference type="Proteomes" id="UP000033035"/>
    </source>
</evidence>
<dbReference type="SUPFAM" id="SSF56935">
    <property type="entry name" value="Porins"/>
    <property type="match status" value="1"/>
</dbReference>
<reference evidence="10 11" key="1">
    <citation type="submission" date="2013-04" db="EMBL/GenBank/DDBJ databases">
        <title>The Genome Sequence of Parabacteroides gordonii DSM 23371.</title>
        <authorList>
            <consortium name="The Broad Institute Genomics Platform"/>
            <person name="Earl A."/>
            <person name="Ward D."/>
            <person name="Feldgarden M."/>
            <person name="Gevers D."/>
            <person name="Martens E."/>
            <person name="Sakamoto M."/>
            <person name="Benno Y."/>
            <person name="Suzuki N."/>
            <person name="Matsunaga N."/>
            <person name="Koshihara K."/>
            <person name="Seki M."/>
            <person name="Komiya H."/>
            <person name="Walker B."/>
            <person name="Young S."/>
            <person name="Zeng Q."/>
            <person name="Gargeya S."/>
            <person name="Fitzgerald M."/>
            <person name="Haas B."/>
            <person name="Abouelleil A."/>
            <person name="Allen A.W."/>
            <person name="Alvarado L."/>
            <person name="Arachchi H.M."/>
            <person name="Berlin A.M."/>
            <person name="Chapman S.B."/>
            <person name="Gainer-Dewar J."/>
            <person name="Goldberg J."/>
            <person name="Griggs A."/>
            <person name="Gujja S."/>
            <person name="Hansen M."/>
            <person name="Howarth C."/>
            <person name="Imamovic A."/>
            <person name="Ireland A."/>
            <person name="Larimer J."/>
            <person name="McCowan C."/>
            <person name="Murphy C."/>
            <person name="Pearson M."/>
            <person name="Poon T.W."/>
            <person name="Priest M."/>
            <person name="Roberts A."/>
            <person name="Saif S."/>
            <person name="Shea T."/>
            <person name="Sisk P."/>
            <person name="Sykes S."/>
            <person name="Wortman J."/>
            <person name="Nusbaum C."/>
            <person name="Birren B."/>
        </authorList>
    </citation>
    <scope>NUCLEOTIDE SEQUENCE [LARGE SCALE GENOMIC DNA]</scope>
    <source>
        <strain evidence="10 11">MS-1</strain>
    </source>
</reference>
<dbReference type="HOGENOM" id="CLU_004317_1_1_10"/>
<evidence type="ECO:0000256" key="8">
    <source>
        <dbReference type="SAM" id="SignalP"/>
    </source>
</evidence>
<dbReference type="Gene3D" id="2.60.40.1120">
    <property type="entry name" value="Carboxypeptidase-like, regulatory domain"/>
    <property type="match status" value="1"/>
</dbReference>
<evidence type="ECO:0000259" key="9">
    <source>
        <dbReference type="SMART" id="SM00965"/>
    </source>
</evidence>
<accession>A0A0F5JKD9</accession>
<sequence>MKITVVALFASVFSIYATEASSQNAKVSIHANQLSTKELIAEIEKQTDYLFVYNRNEVDVTRLVSLNVRNESVSDVLNKIFAETNISYQLVGKNISLMIRNAAPQEVSQQKKKIIQGVVVDQTGLPIIGANVVEKGTTNGSITDIDGKFSLSISDNAILQVSYIGYNMQELAVAGKDILNIKLIEDTQALDEVVVVGFGTQKKVNLTGAVSTVKMEEVMGDRPVVSVEQALQGTMPGLQITTTSGKPGQSMDMNIRGINRINLDEYGEGKPLVLVDNVPMDINMISPSDIETVTVLKDAASAAIYGARAAFGVILITTKQSGKDQQMRINYNNNFAFTTPQGLIQKASPIETVRFYKDMGYKSGRYAMGGQDIDSWLGYLDDYAANPSKYPLGYYIDDAGQRYDLKEVNHLERMMDKSGFQQSHNASIDGGTAKTAYRLSFGYLNEDGILVTDKDSYTRYNVSTFVNTEVTPWLSFQADVKYANSRADEPNMTSLRAWNPYRLAQLLPSYYPEGDVELGGEILPIGTPKWNIENSPLKTEKKEDIRFFGKAIFKPLKGLIINAEYTFNRTNSGKEEYNKKMAYVNAEKAFQKGYTHNGNTSYRLDEIHVNYNAINIYGNYEKTWGDHNASVMGGFNQEYSYRQELWGKKLDVINPEHPSLAGSSGTQTTGDVYDEYALRGLYYRLSYNYKGKYLFETNGRYDGSSKFPKDNRFGFFPSFSLGWRVSEEAFMDWSKEYLTNFKLRGSFGQVGNQAIANYAYLGTMNTENGWLYDGDWYISRTSPALFSSAFTWEKVETLDIGFDVGLFNNRLDMVFDWYRRDTKGMLAPGQELPSVLGANAPLENSADLRTKGWELAINWRDNIGKDWRYNIGFNLYDSRSKITKFDNPTEALTTKDKNGKSVSTYRVGQEIGEIWGFVTDRFYTEDDFSFIDEAKGIYTLKEGVPTIDPYVRDPRPGDILFKDLNGNGKIDASGDDTAKNPGDRKIIGNNSRRFPYSITAGLGWKGFDLSLFFQGVGKRDLIVGGSSPAMFLAWPHTNVDNPDAAAMVLAHHLDYWTPENRDAYYPRLGNQQGINQGTDSFNRRTQTKYMMNGAYIKLKNITVSYTFPSEWLAKTKVIRSFKVFFSGEDLWTKHHLYEGMDPEQTMSINELYPFMKKCSFGINMTL</sequence>
<dbReference type="Proteomes" id="UP000033035">
    <property type="component" value="Unassembled WGS sequence"/>
</dbReference>
<feature type="chain" id="PRO_5002489575" evidence="8">
    <location>
        <begin position="18"/>
        <end position="1166"/>
    </location>
</feature>
<comment type="subcellular location">
    <subcellularLocation>
        <location evidence="6">Cell outer membrane</location>
        <topology evidence="6">Multi-pass membrane protein</topology>
    </subcellularLocation>
</comment>
<keyword evidence="2" id="KW-0410">Iron transport</keyword>
<keyword evidence="7" id="KW-0798">TonB box</keyword>
<keyword evidence="5 6" id="KW-0998">Cell outer membrane</keyword>
<dbReference type="InterPro" id="IPR008969">
    <property type="entry name" value="CarboxyPept-like_regulatory"/>
</dbReference>